<reference evidence="1" key="1">
    <citation type="submission" date="2013-07" db="EMBL/GenBank/DDBJ databases">
        <title>The genome of an arbuscular mycorrhizal fungus provides insights into the evolution of the oldest plant symbiosis.</title>
        <authorList>
            <consortium name="DOE Joint Genome Institute"/>
            <person name="Tisserant E."/>
            <person name="Malbreil M."/>
            <person name="Kuo A."/>
            <person name="Kohler A."/>
            <person name="Symeonidi A."/>
            <person name="Balestrini R."/>
            <person name="Charron P."/>
            <person name="Duensing N."/>
            <person name="Frei-dit-Frey N."/>
            <person name="Gianinazzi-Pearson V."/>
            <person name="Gilbert B."/>
            <person name="Handa Y."/>
            <person name="Hijri M."/>
            <person name="Kaul R."/>
            <person name="Kawaguchi M."/>
            <person name="Krajinski F."/>
            <person name="Lammers P."/>
            <person name="Lapierre D."/>
            <person name="Masclaux F.G."/>
            <person name="Murat C."/>
            <person name="Morin E."/>
            <person name="Ndikumana S."/>
            <person name="Pagni M."/>
            <person name="Petitpierre D."/>
            <person name="Requena N."/>
            <person name="Rosikiewicz P."/>
            <person name="Riley R."/>
            <person name="Saito K."/>
            <person name="San Clemente H."/>
            <person name="Shapiro H."/>
            <person name="van Tuinen D."/>
            <person name="Becard G."/>
            <person name="Bonfante P."/>
            <person name="Paszkowski U."/>
            <person name="Shachar-Hill Y."/>
            <person name="Young J.P."/>
            <person name="Sanders I.R."/>
            <person name="Henrissat B."/>
            <person name="Rensing S.A."/>
            <person name="Grigoriev I.V."/>
            <person name="Corradi N."/>
            <person name="Roux C."/>
            <person name="Martin F."/>
        </authorList>
    </citation>
    <scope>NUCLEOTIDE SEQUENCE</scope>
    <source>
        <strain evidence="1">DAOM 197198</strain>
    </source>
</reference>
<organism evidence="1">
    <name type="scientific">Rhizophagus irregularis (strain DAOM 181602 / DAOM 197198 / MUCL 43194)</name>
    <name type="common">Arbuscular mycorrhizal fungus</name>
    <name type="synonym">Glomus intraradices</name>
    <dbReference type="NCBI Taxonomy" id="747089"/>
    <lineage>
        <taxon>Eukaryota</taxon>
        <taxon>Fungi</taxon>
        <taxon>Fungi incertae sedis</taxon>
        <taxon>Mucoromycota</taxon>
        <taxon>Glomeromycotina</taxon>
        <taxon>Glomeromycetes</taxon>
        <taxon>Glomerales</taxon>
        <taxon>Glomeraceae</taxon>
        <taxon>Rhizophagus</taxon>
    </lineage>
</organism>
<dbReference type="AlphaFoldDB" id="U9UDN7"/>
<dbReference type="HOGENOM" id="CLU_2942907_0_0_1"/>
<sequence>METNEPAPTGTSTFSATSDQIRSDQIRFRLAYLKSESDQIESDRFDFTNNFSRIHNAGWN</sequence>
<accession>U9UDN7</accession>
<name>U9UDN7_RHIID</name>
<protein>
    <submittedName>
        <fullName evidence="1">Uncharacterized protein</fullName>
    </submittedName>
</protein>
<proteinExistence type="predicted"/>
<evidence type="ECO:0000313" key="1">
    <source>
        <dbReference type="EMBL" id="ESA16678.1"/>
    </source>
</evidence>
<gene>
    <name evidence="1" type="ORF">GLOINDRAFT_22584</name>
</gene>
<dbReference type="EMBL" id="KI280864">
    <property type="protein sequence ID" value="ESA16678.1"/>
    <property type="molecule type" value="Genomic_DNA"/>
</dbReference>